<comment type="caution">
    <text evidence="10">The sequence shown here is derived from an EMBL/GenBank/DDBJ whole genome shotgun (WGS) entry which is preliminary data.</text>
</comment>
<protein>
    <recommendedName>
        <fullName evidence="3">glucose-1-phosphate thymidylyltransferase</fullName>
        <ecNumber evidence="3">2.7.7.24</ecNumber>
    </recommendedName>
</protein>
<dbReference type="Gene3D" id="3.90.550.10">
    <property type="entry name" value="Spore Coat Polysaccharide Biosynthesis Protein SpsA, Chain A"/>
    <property type="match status" value="1"/>
</dbReference>
<dbReference type="InterPro" id="IPR029044">
    <property type="entry name" value="Nucleotide-diphossugar_trans"/>
</dbReference>
<evidence type="ECO:0000256" key="3">
    <source>
        <dbReference type="ARBA" id="ARBA00012461"/>
    </source>
</evidence>
<dbReference type="SUPFAM" id="SSF53448">
    <property type="entry name" value="Nucleotide-diphospho-sugar transferases"/>
    <property type="match status" value="1"/>
</dbReference>
<dbReference type="InterPro" id="IPR005835">
    <property type="entry name" value="NTP_transferase_dom"/>
</dbReference>
<comment type="cofactor">
    <cofactor evidence="1">
        <name>Mg(2+)</name>
        <dbReference type="ChEBI" id="CHEBI:18420"/>
    </cofactor>
</comment>
<evidence type="ECO:0000313" key="10">
    <source>
        <dbReference type="EMBL" id="GAA4438057.1"/>
    </source>
</evidence>
<dbReference type="Pfam" id="PF00483">
    <property type="entry name" value="NTP_transferase"/>
    <property type="match status" value="1"/>
</dbReference>
<evidence type="ECO:0000256" key="8">
    <source>
        <dbReference type="ARBA" id="ARBA00049336"/>
    </source>
</evidence>
<evidence type="ECO:0000256" key="2">
    <source>
        <dbReference type="ARBA" id="ARBA00010480"/>
    </source>
</evidence>
<keyword evidence="7" id="KW-0460">Magnesium</keyword>
<organism evidence="10 11">
    <name type="scientific">Pontibacter saemangeumensis</name>
    <dbReference type="NCBI Taxonomy" id="1084525"/>
    <lineage>
        <taxon>Bacteria</taxon>
        <taxon>Pseudomonadati</taxon>
        <taxon>Bacteroidota</taxon>
        <taxon>Cytophagia</taxon>
        <taxon>Cytophagales</taxon>
        <taxon>Hymenobacteraceae</taxon>
        <taxon>Pontibacter</taxon>
    </lineage>
</organism>
<keyword evidence="4" id="KW-0808">Transferase</keyword>
<comment type="similarity">
    <text evidence="2">Belongs to the glucose-1-phosphate thymidylyltransferase family.</text>
</comment>
<gene>
    <name evidence="10" type="ORF">GCM10023188_32950</name>
</gene>
<evidence type="ECO:0000256" key="6">
    <source>
        <dbReference type="ARBA" id="ARBA00022723"/>
    </source>
</evidence>
<name>A0ABP8LYN1_9BACT</name>
<dbReference type="PANTHER" id="PTHR43532">
    <property type="entry name" value="GLUCOSE-1-PHOSPHATE THYMIDYLYLTRANSFERASE"/>
    <property type="match status" value="1"/>
</dbReference>
<dbReference type="InterPro" id="IPR005907">
    <property type="entry name" value="G1P_thy_trans_s"/>
</dbReference>
<evidence type="ECO:0000256" key="4">
    <source>
        <dbReference type="ARBA" id="ARBA00022679"/>
    </source>
</evidence>
<comment type="catalytic activity">
    <reaction evidence="8">
        <text>dTTP + alpha-D-glucose 1-phosphate + H(+) = dTDP-alpha-D-glucose + diphosphate</text>
        <dbReference type="Rhea" id="RHEA:15225"/>
        <dbReference type="ChEBI" id="CHEBI:15378"/>
        <dbReference type="ChEBI" id="CHEBI:33019"/>
        <dbReference type="ChEBI" id="CHEBI:37568"/>
        <dbReference type="ChEBI" id="CHEBI:57477"/>
        <dbReference type="ChEBI" id="CHEBI:58601"/>
        <dbReference type="EC" id="2.7.7.24"/>
    </reaction>
</comment>
<evidence type="ECO:0000256" key="7">
    <source>
        <dbReference type="ARBA" id="ARBA00022842"/>
    </source>
</evidence>
<reference evidence="11" key="1">
    <citation type="journal article" date="2019" name="Int. J. Syst. Evol. Microbiol.">
        <title>The Global Catalogue of Microorganisms (GCM) 10K type strain sequencing project: providing services to taxonomists for standard genome sequencing and annotation.</title>
        <authorList>
            <consortium name="The Broad Institute Genomics Platform"/>
            <consortium name="The Broad Institute Genome Sequencing Center for Infectious Disease"/>
            <person name="Wu L."/>
            <person name="Ma J."/>
        </authorList>
    </citation>
    <scope>NUCLEOTIDE SEQUENCE [LARGE SCALE GENOMIC DNA]</scope>
    <source>
        <strain evidence="11">JCM 17926</strain>
    </source>
</reference>
<keyword evidence="6" id="KW-0479">Metal-binding</keyword>
<keyword evidence="5" id="KW-0548">Nucleotidyltransferase</keyword>
<keyword evidence="11" id="KW-1185">Reference proteome</keyword>
<evidence type="ECO:0000313" key="11">
    <source>
        <dbReference type="Proteomes" id="UP001500552"/>
    </source>
</evidence>
<dbReference type="EMBL" id="BAABHC010000016">
    <property type="protein sequence ID" value="GAA4438057.1"/>
    <property type="molecule type" value="Genomic_DNA"/>
</dbReference>
<dbReference type="PANTHER" id="PTHR43532:SF1">
    <property type="entry name" value="GLUCOSE-1-PHOSPHATE THYMIDYLYLTRANSFERASE 1"/>
    <property type="match status" value="1"/>
</dbReference>
<accession>A0ABP8LYN1</accession>
<dbReference type="EC" id="2.7.7.24" evidence="3"/>
<dbReference type="Proteomes" id="UP001500552">
    <property type="component" value="Unassembled WGS sequence"/>
</dbReference>
<evidence type="ECO:0000259" key="9">
    <source>
        <dbReference type="Pfam" id="PF00483"/>
    </source>
</evidence>
<evidence type="ECO:0000256" key="1">
    <source>
        <dbReference type="ARBA" id="ARBA00001946"/>
    </source>
</evidence>
<feature type="domain" description="Nucleotidyl transferase" evidence="9">
    <location>
        <begin position="5"/>
        <end position="255"/>
    </location>
</feature>
<sequence length="257" mass="28435">METVGLIPAAGLGSRLDPIPCSKELFPVGFGLHPAQGEPHPKVVSQYLLEHMQRAGVRKVYMILRKGKWDIPAYFGDGSQLQLQLAYLLMQHPYGTPFTLDAAFEFVQNKRVVFGFPDILFSPEDAFSRLLDRLSETKADVVLGCFPVTSPQKWDMVALAGNGEVKTILQKPKESQLLYGWALACWSPAFTEFMHAELQQALERWGGSDQPFELSLGEVVQAAIYSGLTVQSVRFDNGSCLDVGTPGDLRQAMKSLI</sequence>
<proteinExistence type="inferred from homology"/>
<evidence type="ECO:0000256" key="5">
    <source>
        <dbReference type="ARBA" id="ARBA00022695"/>
    </source>
</evidence>
<dbReference type="RefSeq" id="WP_345160625.1">
    <property type="nucleotide sequence ID" value="NZ_BAABHC010000016.1"/>
</dbReference>